<dbReference type="Pfam" id="PF00629">
    <property type="entry name" value="MAM"/>
    <property type="match status" value="1"/>
</dbReference>
<sequence length="748" mass="81170">MAASDRYPNPTALRDSWTLRVQKYRRVCDKTVIEMWPGSHDDYCEGRYQGVKEAAGRFAINKNGVASNVQPVEHFQVVYKARPVLRKTPLHYKFEMGVMKIVFLAVTVFAVSVTGQFCNFDHDFVSECGYDNDPSAPMDWEQYDGHSHGHGHVQITGSGPTQDHTHQGGHGHGWFMMSNCANNFPGDEARLVSPMMMGTAVLDFWYNMNGGDLDLSVYLLQGGQEVQVFNRQDIDSLLWMHATIPLNPPNFDEPYQIVFETVRGTDRLCHVAIDDVNINIIATPTPPTAAPTTAGPTTLPPSAAPETQPPSAGPATAGPATAGPATAGPATAGPVTAGPLQPLTTKPDTATDTVPATPDQQTDKPVTAKPTDAVADTTPEPTTTTTTTTPEPTTPEPTTITTTTPEPTTTTTTTTPEPTTTPVPPTTLPPGMTINCNSDVIQVVILRSAAPHLDEQTTHLNDPTCLATVNDTHLVFETPLGGCGTTRQETENYIIYSNSVEQIVNVVDGSEITFTGNLDFHCAMSRERLVTGVFQPDGGKMARLQYDPFAFGEYDIEMKFYQSSAYQTELGSPVNVPIGDTLYVETRLTSSDSNLRIRATRCDGTTTTDPTSHPQYYVIDNKCPTDGNVVQLPSPSPAVERFSMRAFQFLSAAGSPHYLHCYVLVCNAASPNSPCEDVCARSHPMARREAPNPQEVRLSVEIPARNVKLYGILFVAAAMAVGVIALVGTALAVRRYRKNPHPTEEIDM</sequence>
<feature type="region of interest" description="Disordered" evidence="3">
    <location>
        <begin position="282"/>
        <end position="430"/>
    </location>
</feature>
<feature type="compositionally biased region" description="Low complexity" evidence="3">
    <location>
        <begin position="377"/>
        <end position="418"/>
    </location>
</feature>
<evidence type="ECO:0000256" key="1">
    <source>
        <dbReference type="ARBA" id="ARBA00022729"/>
    </source>
</evidence>
<evidence type="ECO:0000256" key="3">
    <source>
        <dbReference type="SAM" id="MobiDB-lite"/>
    </source>
</evidence>
<feature type="transmembrane region" description="Helical" evidence="4">
    <location>
        <begin position="709"/>
        <end position="733"/>
    </location>
</feature>
<reference evidence="7" key="1">
    <citation type="journal article" date="2008" name="Nature">
        <title>The amphioxus genome and the evolution of the chordate karyotype.</title>
        <authorList>
            <consortium name="US DOE Joint Genome Institute (JGI-PGF)"/>
            <person name="Putnam N.H."/>
            <person name="Butts T."/>
            <person name="Ferrier D.E.K."/>
            <person name="Furlong R.F."/>
            <person name="Hellsten U."/>
            <person name="Kawashima T."/>
            <person name="Robinson-Rechavi M."/>
            <person name="Shoguchi E."/>
            <person name="Terry A."/>
            <person name="Yu J.-K."/>
            <person name="Benito-Gutierrez E.L."/>
            <person name="Dubchak I."/>
            <person name="Garcia-Fernandez J."/>
            <person name="Gibson-Brown J.J."/>
            <person name="Grigoriev I.V."/>
            <person name="Horton A.C."/>
            <person name="de Jong P.J."/>
            <person name="Jurka J."/>
            <person name="Kapitonov V.V."/>
            <person name="Kohara Y."/>
            <person name="Kuroki Y."/>
            <person name="Lindquist E."/>
            <person name="Lucas S."/>
            <person name="Osoegawa K."/>
            <person name="Pennacchio L.A."/>
            <person name="Salamov A.A."/>
            <person name="Satou Y."/>
            <person name="Sauka-Spengler T."/>
            <person name="Schmutz J."/>
            <person name="Shin-I T."/>
            <person name="Toyoda A."/>
            <person name="Bronner-Fraser M."/>
            <person name="Fujiyama A."/>
            <person name="Holland L.Z."/>
            <person name="Holland P.W.H."/>
            <person name="Satoh N."/>
            <person name="Rokhsar D.S."/>
        </authorList>
    </citation>
    <scope>NUCLEOTIDE SEQUENCE [LARGE SCALE GENOMIC DNA]</scope>
    <source>
        <strain evidence="7">S238N-H82</strain>
        <tissue evidence="7">Testes</tissue>
    </source>
</reference>
<dbReference type="EMBL" id="GG666621">
    <property type="protein sequence ID" value="EEN48166.1"/>
    <property type="molecule type" value="Genomic_DNA"/>
</dbReference>
<keyword evidence="4" id="KW-0472">Membrane</keyword>
<dbReference type="SUPFAM" id="SSF49899">
    <property type="entry name" value="Concanavalin A-like lectins/glucanases"/>
    <property type="match status" value="1"/>
</dbReference>
<dbReference type="InParanoid" id="C3ZH19"/>
<evidence type="ECO:0008006" key="8">
    <source>
        <dbReference type="Google" id="ProtNLM"/>
    </source>
</evidence>
<feature type="compositionally biased region" description="Low complexity" evidence="3">
    <location>
        <begin position="313"/>
        <end position="359"/>
    </location>
</feature>
<keyword evidence="1" id="KW-0732">Signal</keyword>
<proteinExistence type="predicted"/>
<keyword evidence="4" id="KW-1133">Transmembrane helix</keyword>
<dbReference type="GO" id="GO:0016020">
    <property type="term" value="C:membrane"/>
    <property type="evidence" value="ECO:0007669"/>
    <property type="project" value="InterPro"/>
</dbReference>
<dbReference type="CDD" id="cd06263">
    <property type="entry name" value="MAM"/>
    <property type="match status" value="1"/>
</dbReference>
<dbReference type="InterPro" id="IPR055356">
    <property type="entry name" value="ZP-N"/>
</dbReference>
<feature type="compositionally biased region" description="Pro residues" evidence="3">
    <location>
        <begin position="298"/>
        <end position="312"/>
    </location>
</feature>
<dbReference type="PROSITE" id="PS50060">
    <property type="entry name" value="MAM_2"/>
    <property type="match status" value="1"/>
</dbReference>
<dbReference type="PROSITE" id="PS51034">
    <property type="entry name" value="ZP_2"/>
    <property type="match status" value="1"/>
</dbReference>
<dbReference type="Pfam" id="PF23344">
    <property type="entry name" value="ZP-N"/>
    <property type="match status" value="1"/>
</dbReference>
<keyword evidence="2" id="KW-1015">Disulfide bond</keyword>
<organism>
    <name type="scientific">Branchiostoma floridae</name>
    <name type="common">Florida lancelet</name>
    <name type="synonym">Amphioxus</name>
    <dbReference type="NCBI Taxonomy" id="7739"/>
    <lineage>
        <taxon>Eukaryota</taxon>
        <taxon>Metazoa</taxon>
        <taxon>Chordata</taxon>
        <taxon>Cephalochordata</taxon>
        <taxon>Leptocardii</taxon>
        <taxon>Amphioxiformes</taxon>
        <taxon>Branchiostomatidae</taxon>
        <taxon>Branchiostoma</taxon>
    </lineage>
</organism>
<dbReference type="Gene3D" id="2.60.120.200">
    <property type="match status" value="1"/>
</dbReference>
<dbReference type="Gene3D" id="2.60.40.3210">
    <property type="entry name" value="Zona pellucida, ZP-N domain"/>
    <property type="match status" value="1"/>
</dbReference>
<name>C3ZH19_BRAFL</name>
<evidence type="ECO:0000256" key="2">
    <source>
        <dbReference type="ARBA" id="ARBA00023157"/>
    </source>
</evidence>
<feature type="domain" description="MAM" evidence="5">
    <location>
        <begin position="116"/>
        <end position="278"/>
    </location>
</feature>
<feature type="domain" description="ZP" evidence="6">
    <location>
        <begin position="435"/>
        <end position="682"/>
    </location>
</feature>
<dbReference type="SMART" id="SM00241">
    <property type="entry name" value="ZP"/>
    <property type="match status" value="1"/>
</dbReference>
<dbReference type="Gene3D" id="2.60.40.4100">
    <property type="entry name" value="Zona pellucida, ZP-C domain"/>
    <property type="match status" value="1"/>
</dbReference>
<accession>C3ZH19</accession>
<evidence type="ECO:0000259" key="6">
    <source>
        <dbReference type="PROSITE" id="PS51034"/>
    </source>
</evidence>
<dbReference type="InterPro" id="IPR000998">
    <property type="entry name" value="MAM_dom"/>
</dbReference>
<evidence type="ECO:0000313" key="7">
    <source>
        <dbReference type="EMBL" id="EEN48166.1"/>
    </source>
</evidence>
<feature type="compositionally biased region" description="Pro residues" evidence="3">
    <location>
        <begin position="419"/>
        <end position="428"/>
    </location>
</feature>
<dbReference type="PANTHER" id="PTHR14002">
    <property type="entry name" value="ENDOGLIN/TGF-BETA RECEPTOR TYPE III"/>
    <property type="match status" value="1"/>
</dbReference>
<evidence type="ECO:0000256" key="4">
    <source>
        <dbReference type="SAM" id="Phobius"/>
    </source>
</evidence>
<dbReference type="Pfam" id="PF00100">
    <property type="entry name" value="Zona_pellucida"/>
    <property type="match status" value="1"/>
</dbReference>
<dbReference type="InterPro" id="IPR001507">
    <property type="entry name" value="ZP_dom"/>
</dbReference>
<evidence type="ECO:0000259" key="5">
    <source>
        <dbReference type="PROSITE" id="PS50060"/>
    </source>
</evidence>
<dbReference type="InterPro" id="IPR013320">
    <property type="entry name" value="ConA-like_dom_sf"/>
</dbReference>
<dbReference type="PANTHER" id="PTHR14002:SF43">
    <property type="entry name" value="DELTA-LIKE PROTEIN"/>
    <property type="match status" value="1"/>
</dbReference>
<dbReference type="AlphaFoldDB" id="C3ZH19"/>
<dbReference type="InterPro" id="IPR055355">
    <property type="entry name" value="ZP-C"/>
</dbReference>
<gene>
    <name evidence="7" type="ORF">BRAFLDRAFT_125144</name>
</gene>
<protein>
    <recommendedName>
        <fullName evidence="8">ZP domain-containing protein</fullName>
    </recommendedName>
</protein>
<keyword evidence="4" id="KW-0812">Transmembrane</keyword>
<dbReference type="InterPro" id="IPR042235">
    <property type="entry name" value="ZP-C_dom"/>
</dbReference>
<dbReference type="SMART" id="SM00137">
    <property type="entry name" value="MAM"/>
    <property type="match status" value="1"/>
</dbReference>